<feature type="compositionally biased region" description="Low complexity" evidence="1">
    <location>
        <begin position="61"/>
        <end position="88"/>
    </location>
</feature>
<name>A0A5B7JEZ5_PORTR</name>
<comment type="caution">
    <text evidence="2">The sequence shown here is derived from an EMBL/GenBank/DDBJ whole genome shotgun (WGS) entry which is preliminary data.</text>
</comment>
<protein>
    <submittedName>
        <fullName evidence="2">Uncharacterized protein</fullName>
    </submittedName>
</protein>
<gene>
    <name evidence="2" type="ORF">E2C01_088287</name>
</gene>
<proteinExistence type="predicted"/>
<accession>A0A5B7JEZ5</accession>
<dbReference type="AlphaFoldDB" id="A0A5B7JEZ5"/>
<feature type="compositionally biased region" description="Basic and acidic residues" evidence="1">
    <location>
        <begin position="103"/>
        <end position="122"/>
    </location>
</feature>
<evidence type="ECO:0000256" key="1">
    <source>
        <dbReference type="SAM" id="MobiDB-lite"/>
    </source>
</evidence>
<keyword evidence="3" id="KW-1185">Reference proteome</keyword>
<evidence type="ECO:0000313" key="2">
    <source>
        <dbReference type="EMBL" id="MPC93165.1"/>
    </source>
</evidence>
<organism evidence="2 3">
    <name type="scientific">Portunus trituberculatus</name>
    <name type="common">Swimming crab</name>
    <name type="synonym">Neptunus trituberculatus</name>
    <dbReference type="NCBI Taxonomy" id="210409"/>
    <lineage>
        <taxon>Eukaryota</taxon>
        <taxon>Metazoa</taxon>
        <taxon>Ecdysozoa</taxon>
        <taxon>Arthropoda</taxon>
        <taxon>Crustacea</taxon>
        <taxon>Multicrustacea</taxon>
        <taxon>Malacostraca</taxon>
        <taxon>Eumalacostraca</taxon>
        <taxon>Eucarida</taxon>
        <taxon>Decapoda</taxon>
        <taxon>Pleocyemata</taxon>
        <taxon>Brachyura</taxon>
        <taxon>Eubrachyura</taxon>
        <taxon>Portunoidea</taxon>
        <taxon>Portunidae</taxon>
        <taxon>Portuninae</taxon>
        <taxon>Portunus</taxon>
    </lineage>
</organism>
<dbReference type="EMBL" id="VSRR010093852">
    <property type="protein sequence ID" value="MPC93165.1"/>
    <property type="molecule type" value="Genomic_DNA"/>
</dbReference>
<evidence type="ECO:0000313" key="3">
    <source>
        <dbReference type="Proteomes" id="UP000324222"/>
    </source>
</evidence>
<sequence length="122" mass="13261">MPSWSRDGAIFLLPLWQPMNEEDGIGRQPTRSRRTPPPPSISGGRGTAESSSPSPCLRHNSSPPASFLLPLSFPSSSPREAAASPFRPTRSSPFAPHPSTGSWREDEMEKELEGLARTHGEV</sequence>
<feature type="region of interest" description="Disordered" evidence="1">
    <location>
        <begin position="13"/>
        <end position="122"/>
    </location>
</feature>
<reference evidence="2 3" key="1">
    <citation type="submission" date="2019-05" db="EMBL/GenBank/DDBJ databases">
        <title>Another draft genome of Portunus trituberculatus and its Hox gene families provides insights of decapod evolution.</title>
        <authorList>
            <person name="Jeong J.-H."/>
            <person name="Song I."/>
            <person name="Kim S."/>
            <person name="Choi T."/>
            <person name="Kim D."/>
            <person name="Ryu S."/>
            <person name="Kim W."/>
        </authorList>
    </citation>
    <scope>NUCLEOTIDE SEQUENCE [LARGE SCALE GENOMIC DNA]</scope>
    <source>
        <tissue evidence="2">Muscle</tissue>
    </source>
</reference>
<dbReference type="Proteomes" id="UP000324222">
    <property type="component" value="Unassembled WGS sequence"/>
</dbReference>